<reference evidence="4 5" key="1">
    <citation type="journal article" date="2005" name="Int. J. Syst. Evol. Microbiol.">
        <title>Nitrincola lacisaponensis gen. nov., sp. nov., a novel alkaliphilic bacterium isolated from an alkaline, saline lake.</title>
        <authorList>
            <person name="Dimitriu P.A."/>
            <person name="Shukla S.K."/>
            <person name="Conradt J."/>
            <person name="Marquez M.C."/>
            <person name="Ventosa A."/>
            <person name="Maglia A."/>
            <person name="Peyton B.M."/>
            <person name="Pinkart H.C."/>
            <person name="Mormile M.R."/>
        </authorList>
    </citation>
    <scope>NUCLEOTIDE SEQUENCE [LARGE SCALE GENOMIC DNA]</scope>
    <source>
        <strain evidence="4 5">4CA</strain>
    </source>
</reference>
<dbReference type="Gene3D" id="3.40.50.720">
    <property type="entry name" value="NAD(P)-binding Rossmann-like Domain"/>
    <property type="match status" value="1"/>
</dbReference>
<keyword evidence="4" id="KW-0131">Cell cycle</keyword>
<keyword evidence="5" id="KW-1185">Reference proteome</keyword>
<accession>A0A063Y0F2</accession>
<feature type="domain" description="NAD-dependent epimerase/dehydratase" evidence="2">
    <location>
        <begin position="3"/>
        <end position="213"/>
    </location>
</feature>
<dbReference type="GO" id="GO:0051301">
    <property type="term" value="P:cell division"/>
    <property type="evidence" value="ECO:0007669"/>
    <property type="project" value="UniProtKB-KW"/>
</dbReference>
<dbReference type="AlphaFoldDB" id="A0A063Y0F2"/>
<sequence>MRILISGGSGFIGQALAKVLQQRGDDVVIWSRNPGARAGWVDQLDKIREPVDAVVNLAGAGIVDRRWSASRKQLLRDSRIQTTAQLVNWMAGQASPPKVLISGSAIGYYGSQASGELDESSPPVKGFTHQLCADWETEALKAEALGVRVCLIRTGVVLGRSGGALKKMLPPFQFGLGGPIGTGQQWMSWIHLDDETGAICWLLDHSDVQGAFNLTAPEAVTNSVFSTILGRVLHRPAFFRVPAVVMKLMLGEASELLLEGQCVKPVALQKSGYAFRYPALKPALENLLR</sequence>
<dbReference type="Pfam" id="PF01370">
    <property type="entry name" value="Epimerase"/>
    <property type="match status" value="1"/>
</dbReference>
<dbReference type="PATRIC" id="fig|267850.7.peg.2276"/>
<proteinExistence type="inferred from homology"/>
<dbReference type="InterPro" id="IPR010099">
    <property type="entry name" value="SDR39U1"/>
</dbReference>
<dbReference type="NCBIfam" id="TIGR01777">
    <property type="entry name" value="yfcH"/>
    <property type="match status" value="1"/>
</dbReference>
<dbReference type="InterPro" id="IPR036291">
    <property type="entry name" value="NAD(P)-bd_dom_sf"/>
</dbReference>
<comment type="caution">
    <text evidence="4">The sequence shown here is derived from an EMBL/GenBank/DDBJ whole genome shotgun (WGS) entry which is preliminary data.</text>
</comment>
<dbReference type="OrthoDB" id="9801773at2"/>
<evidence type="ECO:0000313" key="5">
    <source>
        <dbReference type="Proteomes" id="UP000027318"/>
    </source>
</evidence>
<dbReference type="InterPro" id="IPR013549">
    <property type="entry name" value="DUF1731"/>
</dbReference>
<dbReference type="EMBL" id="JMSZ01000032">
    <property type="protein sequence ID" value="KDE39179.1"/>
    <property type="molecule type" value="Genomic_DNA"/>
</dbReference>
<evidence type="ECO:0000259" key="3">
    <source>
        <dbReference type="Pfam" id="PF08338"/>
    </source>
</evidence>
<keyword evidence="4" id="KW-0132">Cell division</keyword>
<dbReference type="PANTHER" id="PTHR11092:SF0">
    <property type="entry name" value="EPIMERASE FAMILY PROTEIN SDR39U1"/>
    <property type="match status" value="1"/>
</dbReference>
<name>A0A063Y0F2_9GAMM</name>
<evidence type="ECO:0000256" key="1">
    <source>
        <dbReference type="ARBA" id="ARBA00009353"/>
    </source>
</evidence>
<dbReference type="CDD" id="cd05242">
    <property type="entry name" value="SDR_a8"/>
    <property type="match status" value="1"/>
</dbReference>
<dbReference type="STRING" id="267850.ADINL_2308"/>
<dbReference type="SUPFAM" id="SSF51735">
    <property type="entry name" value="NAD(P)-binding Rossmann-fold domains"/>
    <property type="match status" value="1"/>
</dbReference>
<gene>
    <name evidence="4" type="ORF">ADINL_2308</name>
</gene>
<protein>
    <submittedName>
        <fullName evidence="4">Cell division inhibitor</fullName>
    </submittedName>
</protein>
<comment type="similarity">
    <text evidence="1">Belongs to the NAD(P)-dependent epimerase/dehydratase family. SDR39U1 subfamily.</text>
</comment>
<dbReference type="Pfam" id="PF08338">
    <property type="entry name" value="DUF1731"/>
    <property type="match status" value="1"/>
</dbReference>
<organism evidence="4 5">
    <name type="scientific">Nitrincola lacisaponensis</name>
    <dbReference type="NCBI Taxonomy" id="267850"/>
    <lineage>
        <taxon>Bacteria</taxon>
        <taxon>Pseudomonadati</taxon>
        <taxon>Pseudomonadota</taxon>
        <taxon>Gammaproteobacteria</taxon>
        <taxon>Oceanospirillales</taxon>
        <taxon>Oceanospirillaceae</taxon>
        <taxon>Nitrincola</taxon>
    </lineage>
</organism>
<dbReference type="InterPro" id="IPR001509">
    <property type="entry name" value="Epimerase_deHydtase"/>
</dbReference>
<feature type="domain" description="DUF1731" evidence="3">
    <location>
        <begin position="241"/>
        <end position="287"/>
    </location>
</feature>
<evidence type="ECO:0000259" key="2">
    <source>
        <dbReference type="Pfam" id="PF01370"/>
    </source>
</evidence>
<evidence type="ECO:0000313" key="4">
    <source>
        <dbReference type="EMBL" id="KDE39179.1"/>
    </source>
</evidence>
<dbReference type="Proteomes" id="UP000027318">
    <property type="component" value="Unassembled WGS sequence"/>
</dbReference>
<dbReference type="RefSeq" id="WP_036547952.1">
    <property type="nucleotide sequence ID" value="NZ_JMSZ01000032.1"/>
</dbReference>
<dbReference type="PANTHER" id="PTHR11092">
    <property type="entry name" value="SUGAR NUCLEOTIDE EPIMERASE RELATED"/>
    <property type="match status" value="1"/>
</dbReference>